<dbReference type="Pfam" id="PF04991">
    <property type="entry name" value="LicD"/>
    <property type="match status" value="1"/>
</dbReference>
<sequence length="341" mass="39727">MLEFPKDYFQDEEREGFLVDATMKSVWAAELEVLNEIAGICQRHGFKWYAAYGTLLGAVRHQGFIPWDDDVDIWMMREDYRKIVELLPGELPEGYVARAPYARKGYPQYQIYVNNSDSISIEPERLHRFHGCPFYVGIDIFPLDIIPSEQKAADLQRSIYASALMLQQLESEEKNIEAKQGEKADHKEALRQVERVLSILKEQYGIIIHRNLLQRKHWGELLKELWHVAEGLSRDERDWAKGAGVVVQAGNAGDSHQIAMYLDYLKFGKVYEASWFEKETYLPFEGFDIPVPGNYDAVLKVIYGDYKIPVRSEGMHNYPCYKRQLEELRRKVAEIEKQRKV</sequence>
<dbReference type="PANTHER" id="PTHR43404">
    <property type="entry name" value="LIPOPOLYSACCHARIDE CHOLINEPHOSPHOTRANSFERASE LICD"/>
    <property type="match status" value="1"/>
</dbReference>
<comment type="caution">
    <text evidence="3">The sequence shown here is derived from an EMBL/GenBank/DDBJ whole genome shotgun (WGS) entry which is preliminary data.</text>
</comment>
<keyword evidence="1" id="KW-0175">Coiled coil</keyword>
<organism evidence="3 4">
    <name type="scientific">Parablautia intestinalis</name>
    <dbReference type="NCBI Taxonomy" id="2320100"/>
    <lineage>
        <taxon>Bacteria</taxon>
        <taxon>Bacillati</taxon>
        <taxon>Bacillota</taxon>
        <taxon>Clostridia</taxon>
        <taxon>Lachnospirales</taxon>
        <taxon>Lachnospiraceae</taxon>
        <taxon>Parablautia</taxon>
    </lineage>
</organism>
<gene>
    <name evidence="3" type="ORF">D7V94_06890</name>
</gene>
<dbReference type="EMBL" id="RAYQ01000005">
    <property type="protein sequence ID" value="RKI92396.1"/>
    <property type="molecule type" value="Genomic_DNA"/>
</dbReference>
<feature type="coiled-coil region" evidence="1">
    <location>
        <begin position="169"/>
        <end position="203"/>
    </location>
</feature>
<proteinExistence type="predicted"/>
<dbReference type="InterPro" id="IPR007074">
    <property type="entry name" value="LicD/FKTN/FKRP_NTP_transf"/>
</dbReference>
<dbReference type="OrthoDB" id="9786100at2"/>
<protein>
    <submittedName>
        <fullName evidence="3">LicD family protein</fullName>
    </submittedName>
</protein>
<accession>A0A3A9AYY1</accession>
<evidence type="ECO:0000256" key="1">
    <source>
        <dbReference type="SAM" id="Coils"/>
    </source>
</evidence>
<name>A0A3A9AYY1_9FIRM</name>
<feature type="domain" description="LicD/FKTN/FKRP nucleotidyltransferase" evidence="2">
    <location>
        <begin position="41"/>
        <end position="304"/>
    </location>
</feature>
<evidence type="ECO:0000313" key="3">
    <source>
        <dbReference type="EMBL" id="RKI92396.1"/>
    </source>
</evidence>
<dbReference type="PANTHER" id="PTHR43404:SF2">
    <property type="entry name" value="LIPOPOLYSACCHARIDE CHOLINEPHOSPHOTRANSFERASE LICD"/>
    <property type="match status" value="1"/>
</dbReference>
<reference evidence="3 4" key="1">
    <citation type="submission" date="2018-09" db="EMBL/GenBank/DDBJ databases">
        <title>Murine metabolic-syndrome-specific gut microbial biobank.</title>
        <authorList>
            <person name="Liu C."/>
        </authorList>
    </citation>
    <scope>NUCLEOTIDE SEQUENCE [LARGE SCALE GENOMIC DNA]</scope>
    <source>
        <strain evidence="3 4">0.1xD8-82</strain>
    </source>
</reference>
<dbReference type="Proteomes" id="UP000280696">
    <property type="component" value="Unassembled WGS sequence"/>
</dbReference>
<dbReference type="GO" id="GO:0009100">
    <property type="term" value="P:glycoprotein metabolic process"/>
    <property type="evidence" value="ECO:0007669"/>
    <property type="project" value="UniProtKB-ARBA"/>
</dbReference>
<keyword evidence="4" id="KW-1185">Reference proteome</keyword>
<dbReference type="RefSeq" id="WP_120468136.1">
    <property type="nucleotide sequence ID" value="NZ_CATAJS010000004.1"/>
</dbReference>
<dbReference type="InterPro" id="IPR052942">
    <property type="entry name" value="LPS_cholinephosphotransferase"/>
</dbReference>
<evidence type="ECO:0000313" key="4">
    <source>
        <dbReference type="Proteomes" id="UP000280696"/>
    </source>
</evidence>
<evidence type="ECO:0000259" key="2">
    <source>
        <dbReference type="Pfam" id="PF04991"/>
    </source>
</evidence>
<dbReference type="AlphaFoldDB" id="A0A3A9AYY1"/>